<dbReference type="InterPro" id="IPR002797">
    <property type="entry name" value="Polysacc_synth"/>
</dbReference>
<dbReference type="AlphaFoldDB" id="A0A1G9U6C7"/>
<evidence type="ECO:0000313" key="7">
    <source>
        <dbReference type="EMBL" id="SDM55527.1"/>
    </source>
</evidence>
<organism evidence="7 8">
    <name type="scientific">Kriegella aquimaris</name>
    <dbReference type="NCBI Taxonomy" id="192904"/>
    <lineage>
        <taxon>Bacteria</taxon>
        <taxon>Pseudomonadati</taxon>
        <taxon>Bacteroidota</taxon>
        <taxon>Flavobacteriia</taxon>
        <taxon>Flavobacteriales</taxon>
        <taxon>Flavobacteriaceae</taxon>
        <taxon>Kriegella</taxon>
    </lineage>
</organism>
<feature type="transmembrane region" description="Helical" evidence="6">
    <location>
        <begin position="48"/>
        <end position="70"/>
    </location>
</feature>
<feature type="transmembrane region" description="Helical" evidence="6">
    <location>
        <begin position="374"/>
        <end position="396"/>
    </location>
</feature>
<evidence type="ECO:0000256" key="5">
    <source>
        <dbReference type="ARBA" id="ARBA00023136"/>
    </source>
</evidence>
<feature type="transmembrane region" description="Helical" evidence="6">
    <location>
        <begin position="282"/>
        <end position="302"/>
    </location>
</feature>
<gene>
    <name evidence="7" type="ORF">SAMN04488514_110139</name>
</gene>
<feature type="transmembrane region" description="Helical" evidence="6">
    <location>
        <begin position="82"/>
        <end position="106"/>
    </location>
</feature>
<evidence type="ECO:0000256" key="6">
    <source>
        <dbReference type="SAM" id="Phobius"/>
    </source>
</evidence>
<evidence type="ECO:0000313" key="8">
    <source>
        <dbReference type="Proteomes" id="UP000199440"/>
    </source>
</evidence>
<evidence type="ECO:0000256" key="4">
    <source>
        <dbReference type="ARBA" id="ARBA00022989"/>
    </source>
</evidence>
<proteinExistence type="predicted"/>
<feature type="transmembrane region" description="Helical" evidence="6">
    <location>
        <begin position="246"/>
        <end position="270"/>
    </location>
</feature>
<comment type="subcellular location">
    <subcellularLocation>
        <location evidence="1">Cell membrane</location>
        <topology evidence="1">Multi-pass membrane protein</topology>
    </subcellularLocation>
</comment>
<evidence type="ECO:0000256" key="1">
    <source>
        <dbReference type="ARBA" id="ARBA00004651"/>
    </source>
</evidence>
<dbReference type="RefSeq" id="WP_089892710.1">
    <property type="nucleotide sequence ID" value="NZ_FNGV01000010.1"/>
</dbReference>
<feature type="transmembrane region" description="Helical" evidence="6">
    <location>
        <begin position="12"/>
        <end position="36"/>
    </location>
</feature>
<reference evidence="7 8" key="1">
    <citation type="submission" date="2016-10" db="EMBL/GenBank/DDBJ databases">
        <authorList>
            <person name="de Groot N.N."/>
        </authorList>
    </citation>
    <scope>NUCLEOTIDE SEQUENCE [LARGE SCALE GENOMIC DNA]</scope>
    <source>
        <strain evidence="7 8">DSM 19886</strain>
    </source>
</reference>
<feature type="transmembrane region" description="Helical" evidence="6">
    <location>
        <begin position="317"/>
        <end position="337"/>
    </location>
</feature>
<keyword evidence="2" id="KW-1003">Cell membrane</keyword>
<dbReference type="Proteomes" id="UP000199440">
    <property type="component" value="Unassembled WGS sequence"/>
</dbReference>
<dbReference type="OrthoDB" id="1423514at2"/>
<dbReference type="EMBL" id="FNGV01000010">
    <property type="protein sequence ID" value="SDM55527.1"/>
    <property type="molecule type" value="Genomic_DNA"/>
</dbReference>
<keyword evidence="3 6" id="KW-0812">Transmembrane</keyword>
<accession>A0A1G9U6C7</accession>
<dbReference type="InterPro" id="IPR050833">
    <property type="entry name" value="Poly_Biosynth_Transport"/>
</dbReference>
<feature type="transmembrane region" description="Helical" evidence="6">
    <location>
        <begin position="218"/>
        <end position="240"/>
    </location>
</feature>
<feature type="transmembrane region" description="Helical" evidence="6">
    <location>
        <begin position="118"/>
        <end position="138"/>
    </location>
</feature>
<protein>
    <submittedName>
        <fullName evidence="7">Membrane protein involved in the export of O-antigen and teichoic acid</fullName>
    </submittedName>
</protein>
<dbReference type="STRING" id="192904.SAMN04488514_110139"/>
<keyword evidence="4 6" id="KW-1133">Transmembrane helix</keyword>
<dbReference type="Pfam" id="PF01943">
    <property type="entry name" value="Polysacc_synt"/>
    <property type="match status" value="1"/>
</dbReference>
<dbReference type="PANTHER" id="PTHR30250:SF11">
    <property type="entry name" value="O-ANTIGEN TRANSPORTER-RELATED"/>
    <property type="match status" value="1"/>
</dbReference>
<feature type="transmembrane region" description="Helical" evidence="6">
    <location>
        <begin position="145"/>
        <end position="165"/>
    </location>
</feature>
<dbReference type="PANTHER" id="PTHR30250">
    <property type="entry name" value="PST FAMILY PREDICTED COLANIC ACID TRANSPORTER"/>
    <property type="match status" value="1"/>
</dbReference>
<evidence type="ECO:0000256" key="2">
    <source>
        <dbReference type="ARBA" id="ARBA00022475"/>
    </source>
</evidence>
<sequence length="408" mass="46119">MRFNKNLVQIFSLYGATIVSLMLGVGVSILTTRLLGPEKYGDFKFFQMVLNLVVVIFTLGVFYSISRLLAHENNEFEIKNLYGANILMVILYGFFATVCIIGFSFFQGDWFDNNLNVLFRYFGILVFFLLLNNSLIQILQGSNRIGLLSLLKIIPSSIFLVSLFFLERIDVRLTVALFYGAMAFTTLLIVVAIKPIFSDYKTVFKRIIKENKEFGFKVYIGSLAAVATQSLGAIFISYFLNNKMVGFFTLAITICTPLLMIPSIVGTTMFKKFANATKIDAKVLWFTGGLSLASYIGFYFLIVPTVNLLYPNGFTDVIYYSRIIALGSILHGFGDLFNRFLYAKGKGSIIRNGAFIVGLVNVLGYYFFIKYFDIQGALITKILAGMVYFLLMFIGYKIFQNQSTTFEY</sequence>
<keyword evidence="5 6" id="KW-0472">Membrane</keyword>
<evidence type="ECO:0000256" key="3">
    <source>
        <dbReference type="ARBA" id="ARBA00022692"/>
    </source>
</evidence>
<dbReference type="GO" id="GO:0005886">
    <property type="term" value="C:plasma membrane"/>
    <property type="evidence" value="ECO:0007669"/>
    <property type="project" value="UniProtKB-SubCell"/>
</dbReference>
<feature type="transmembrane region" description="Helical" evidence="6">
    <location>
        <begin position="177"/>
        <end position="197"/>
    </location>
</feature>
<keyword evidence="8" id="KW-1185">Reference proteome</keyword>
<name>A0A1G9U6C7_9FLAO</name>
<feature type="transmembrane region" description="Helical" evidence="6">
    <location>
        <begin position="349"/>
        <end position="368"/>
    </location>
</feature>